<protein>
    <submittedName>
        <fullName evidence="3">DNA-binding domain-containing protein</fullName>
    </submittedName>
</protein>
<gene>
    <name evidence="3" type="ORF">NYR02_12325</name>
</gene>
<accession>A0A9X2WG42</accession>
<feature type="domain" description="Putative DNA-binding" evidence="1">
    <location>
        <begin position="11"/>
        <end position="97"/>
    </location>
</feature>
<evidence type="ECO:0000259" key="1">
    <source>
        <dbReference type="Pfam" id="PF09836"/>
    </source>
</evidence>
<evidence type="ECO:0000259" key="2">
    <source>
        <dbReference type="Pfam" id="PF22106"/>
    </source>
</evidence>
<evidence type="ECO:0000313" key="3">
    <source>
        <dbReference type="EMBL" id="MCT7359797.1"/>
    </source>
</evidence>
<proteinExistence type="predicted"/>
<dbReference type="Gene3D" id="3.90.930.50">
    <property type="match status" value="1"/>
</dbReference>
<name>A0A9X2WG42_9GAMM</name>
<dbReference type="InterPro" id="IPR018640">
    <property type="entry name" value="DUF2063"/>
</dbReference>
<evidence type="ECO:0000313" key="4">
    <source>
        <dbReference type="Proteomes" id="UP001147830"/>
    </source>
</evidence>
<organism evidence="3 4">
    <name type="scientific">Thalassolituus pacificus</name>
    <dbReference type="NCBI Taxonomy" id="2975440"/>
    <lineage>
        <taxon>Bacteria</taxon>
        <taxon>Pseudomonadati</taxon>
        <taxon>Pseudomonadota</taxon>
        <taxon>Gammaproteobacteria</taxon>
        <taxon>Oceanospirillales</taxon>
        <taxon>Oceanospirillaceae</taxon>
        <taxon>Thalassolituus</taxon>
    </lineage>
</organism>
<reference evidence="3" key="2">
    <citation type="submission" date="2022-08" db="EMBL/GenBank/DDBJ databases">
        <authorList>
            <person name="Dong C."/>
        </authorList>
    </citation>
    <scope>NUCLEOTIDE SEQUENCE</scope>
    <source>
        <strain evidence="3">59MF3M-4</strain>
    </source>
</reference>
<reference evidence="3" key="1">
    <citation type="journal article" date="2022" name="Front. Microbiol.">
        <title>Genome-based taxonomic rearrangement of Oceanobacter-related bacteria including the description of Thalassolituus hydrocarbonoclasticus sp. nov. and Thalassolituus pacificus sp. nov. and emended description of the genus Thalassolituus.</title>
        <authorList>
            <person name="Dong C."/>
            <person name="Wei L."/>
            <person name="Wang J."/>
            <person name="Lai Q."/>
            <person name="Huang Z."/>
            <person name="Shao Z."/>
        </authorList>
    </citation>
    <scope>NUCLEOTIDE SEQUENCE</scope>
    <source>
        <strain evidence="3">59MF3M-4</strain>
    </source>
</reference>
<dbReference type="Pfam" id="PF22106">
    <property type="entry name" value="NGO1945_C"/>
    <property type="match status" value="1"/>
</dbReference>
<dbReference type="Proteomes" id="UP001147830">
    <property type="component" value="Unassembled WGS sequence"/>
</dbReference>
<dbReference type="Pfam" id="PF09836">
    <property type="entry name" value="DUF2063"/>
    <property type="match status" value="1"/>
</dbReference>
<dbReference type="Gene3D" id="1.10.150.690">
    <property type="entry name" value="DUF2063"/>
    <property type="match status" value="1"/>
</dbReference>
<dbReference type="InterPro" id="IPR044922">
    <property type="entry name" value="DUF2063_N_sf"/>
</dbReference>
<dbReference type="AlphaFoldDB" id="A0A9X2WG42"/>
<feature type="domain" description="NGO1945-like C-terminal" evidence="2">
    <location>
        <begin position="162"/>
        <end position="246"/>
    </location>
</feature>
<dbReference type="EMBL" id="JAOANI010000019">
    <property type="protein sequence ID" value="MCT7359797.1"/>
    <property type="molecule type" value="Genomic_DNA"/>
</dbReference>
<sequence>MSASDTANHLELQTQLAAHLRNPDVMPAPAALNEQRLAVYRELFFNNVKGFLDTTFPVCAEILGEARWRELSRDFLAHYRAQSPYFLEIPREFLTFLETQYQPGHDDPLYLYDLAHYEWLELAVDIAEEDAQPRQNAVQTPASENDLAVVMPLLNIAEGFLYQYPVHEISLQNKQPEPKPTALIVYRTQDDVVRFIETNPFTLQLLALLKEQRLNGHDAVCHLLQQAGIECTAAALNGGMAILAQWSEQGLIAGVIPQAEKQN</sequence>
<dbReference type="InterPro" id="IPR054098">
    <property type="entry name" value="NGO1945-like_C"/>
</dbReference>
<dbReference type="GO" id="GO:0003677">
    <property type="term" value="F:DNA binding"/>
    <property type="evidence" value="ECO:0007669"/>
    <property type="project" value="UniProtKB-KW"/>
</dbReference>
<keyword evidence="4" id="KW-1185">Reference proteome</keyword>
<comment type="caution">
    <text evidence="3">The sequence shown here is derived from an EMBL/GenBank/DDBJ whole genome shotgun (WGS) entry which is preliminary data.</text>
</comment>
<dbReference type="RefSeq" id="WP_260976654.1">
    <property type="nucleotide sequence ID" value="NZ_JAOANI010000019.1"/>
</dbReference>
<keyword evidence="3" id="KW-0238">DNA-binding</keyword>